<feature type="region of interest" description="Disordered" evidence="7">
    <location>
        <begin position="176"/>
        <end position="198"/>
    </location>
</feature>
<evidence type="ECO:0008006" key="12">
    <source>
        <dbReference type="Google" id="ProtNLM"/>
    </source>
</evidence>
<keyword evidence="3" id="KW-0479">Metal-binding</keyword>
<evidence type="ECO:0000256" key="1">
    <source>
        <dbReference type="ARBA" id="ARBA00004496"/>
    </source>
</evidence>
<dbReference type="InterPro" id="IPR008974">
    <property type="entry name" value="TRAF-like"/>
</dbReference>
<proteinExistence type="predicted"/>
<feature type="domain" description="RING-type" evidence="8">
    <location>
        <begin position="386"/>
        <end position="426"/>
    </location>
</feature>
<dbReference type="KEGG" id="lmat:92517182"/>
<dbReference type="Gene3D" id="2.60.210.10">
    <property type="entry name" value="Apoptosis, Tumor Necrosis Factor Receptor Associated Protein 2, Chain A"/>
    <property type="match status" value="1"/>
</dbReference>
<protein>
    <recommendedName>
        <fullName evidence="12">RING-type domain-containing protein</fullName>
    </recommendedName>
</protein>
<dbReference type="InterPro" id="IPR017907">
    <property type="entry name" value="Znf_RING_CS"/>
</dbReference>
<feature type="region of interest" description="Disordered" evidence="7">
    <location>
        <begin position="288"/>
        <end position="320"/>
    </location>
</feature>
<evidence type="ECO:0000313" key="11">
    <source>
        <dbReference type="Proteomes" id="UP000673552"/>
    </source>
</evidence>
<dbReference type="RefSeq" id="XP_067181027.1">
    <property type="nucleotide sequence ID" value="XM_067324670.1"/>
</dbReference>
<feature type="region of interest" description="Disordered" evidence="7">
    <location>
        <begin position="224"/>
        <end position="276"/>
    </location>
</feature>
<feature type="region of interest" description="Disordered" evidence="7">
    <location>
        <begin position="683"/>
        <end position="754"/>
    </location>
</feature>
<comment type="subcellular location">
    <subcellularLocation>
        <location evidence="1">Cytoplasm</location>
    </subcellularLocation>
</comment>
<feature type="compositionally biased region" description="Polar residues" evidence="7">
    <location>
        <begin position="182"/>
        <end position="192"/>
    </location>
</feature>
<dbReference type="InterPro" id="IPR013083">
    <property type="entry name" value="Znf_RING/FYVE/PHD"/>
</dbReference>
<dbReference type="EMBL" id="JAFEUZ010000007">
    <property type="protein sequence ID" value="KAG5486175.1"/>
    <property type="molecule type" value="Genomic_DNA"/>
</dbReference>
<dbReference type="Gene3D" id="3.30.40.10">
    <property type="entry name" value="Zinc/RING finger domain, C3HC4 (zinc finger)"/>
    <property type="match status" value="2"/>
</dbReference>
<evidence type="ECO:0000259" key="9">
    <source>
        <dbReference type="PROSITE" id="PS50144"/>
    </source>
</evidence>
<dbReference type="PANTHER" id="PTHR10131:SF94">
    <property type="entry name" value="TNF RECEPTOR-ASSOCIATED FACTOR 4"/>
    <property type="match status" value="1"/>
</dbReference>
<dbReference type="PROSITE" id="PS00518">
    <property type="entry name" value="ZF_RING_1"/>
    <property type="match status" value="1"/>
</dbReference>
<feature type="compositionally biased region" description="Low complexity" evidence="7">
    <location>
        <begin position="256"/>
        <end position="270"/>
    </location>
</feature>
<dbReference type="CDD" id="cd00121">
    <property type="entry name" value="MATH"/>
    <property type="match status" value="1"/>
</dbReference>
<dbReference type="PROSITE" id="PS50144">
    <property type="entry name" value="MATH"/>
    <property type="match status" value="1"/>
</dbReference>
<dbReference type="OrthoDB" id="6499288at2759"/>
<dbReference type="InterPro" id="IPR001841">
    <property type="entry name" value="Znf_RING"/>
</dbReference>
<evidence type="ECO:0000256" key="4">
    <source>
        <dbReference type="ARBA" id="ARBA00022771"/>
    </source>
</evidence>
<feature type="region of interest" description="Disordered" evidence="7">
    <location>
        <begin position="1"/>
        <end position="76"/>
    </location>
</feature>
<keyword evidence="11" id="KW-1185">Reference proteome</keyword>
<evidence type="ECO:0000256" key="7">
    <source>
        <dbReference type="SAM" id="MobiDB-lite"/>
    </source>
</evidence>
<dbReference type="PANTHER" id="PTHR10131">
    <property type="entry name" value="TNF RECEPTOR ASSOCIATED FACTOR"/>
    <property type="match status" value="1"/>
</dbReference>
<evidence type="ECO:0000313" key="10">
    <source>
        <dbReference type="EMBL" id="KAG5486175.1"/>
    </source>
</evidence>
<dbReference type="SMART" id="SM00184">
    <property type="entry name" value="RING"/>
    <property type="match status" value="1"/>
</dbReference>
<keyword evidence="5" id="KW-0862">Zinc</keyword>
<dbReference type="GeneID" id="92517182"/>
<evidence type="ECO:0000256" key="3">
    <source>
        <dbReference type="ARBA" id="ARBA00022723"/>
    </source>
</evidence>
<evidence type="ECO:0000256" key="6">
    <source>
        <dbReference type="PROSITE-ProRule" id="PRU00175"/>
    </source>
</evidence>
<feature type="domain" description="MATH" evidence="9">
    <location>
        <begin position="802"/>
        <end position="916"/>
    </location>
</feature>
<dbReference type="InterPro" id="IPR002083">
    <property type="entry name" value="MATH/TRAF_dom"/>
</dbReference>
<feature type="compositionally biased region" description="Polar residues" evidence="7">
    <location>
        <begin position="54"/>
        <end position="76"/>
    </location>
</feature>
<dbReference type="Pfam" id="PF00097">
    <property type="entry name" value="zf-C3HC4"/>
    <property type="match status" value="1"/>
</dbReference>
<dbReference type="Proteomes" id="UP000673552">
    <property type="component" value="Chromosome 7"/>
</dbReference>
<dbReference type="GO" id="GO:0008270">
    <property type="term" value="F:zinc ion binding"/>
    <property type="evidence" value="ECO:0007669"/>
    <property type="project" value="UniProtKB-KW"/>
</dbReference>
<accession>A0A836I0D9</accession>
<organism evidence="10 11">
    <name type="scientific">Leishmania martiniquensis</name>
    <dbReference type="NCBI Taxonomy" id="1580590"/>
    <lineage>
        <taxon>Eukaryota</taxon>
        <taxon>Discoba</taxon>
        <taxon>Euglenozoa</taxon>
        <taxon>Kinetoplastea</taxon>
        <taxon>Metakinetoplastina</taxon>
        <taxon>Trypanosomatida</taxon>
        <taxon>Trypanosomatidae</taxon>
        <taxon>Leishmaniinae</taxon>
        <taxon>Leishmania</taxon>
    </lineage>
</organism>
<dbReference type="SUPFAM" id="SSF49599">
    <property type="entry name" value="TRAF domain-like"/>
    <property type="match status" value="2"/>
</dbReference>
<evidence type="ECO:0000256" key="5">
    <source>
        <dbReference type="ARBA" id="ARBA00022833"/>
    </source>
</evidence>
<sequence length="921" mass="96627">MRDVRRADTASPPSFLPRRRESTPSNNGSSGGSDPTRRADLATANSRQRPRRGSNATDTLESTSNSTSRTSVGGCSVSAWTNALPNVVGGTEKLAGYSHLNSLSSSGAAAALNHPPGISTLPSADFSHQTPAVDATSGTSPTFRDASVAFGALTRVAPNDAAISEAYRGGHYSTHTPERAVQASTPGASSVPATPKHDGAPCAVPEPRQGSSLASLHLYVPAPAVASTTTRGDLSNPPRRRGLMPPPVMNDATSASVRRSCSCPSTRSTTAPDAAVAPSRGANFAGAAAAHPTHALRGSGSQSSPVGMRPQASVSPTTPNFKPLGMWSASPSTVVNASASASATTQELKASTEATNATDVGSLLTYELDGGAVILDPLQTPDDLVCGVCMSVCVRPTATTCGHLFCRRCLQSWMQANPTSMCPLDRTPIQVELLRTDARAQRQINALRCCCPASLSPALQSKLWQLGSAKNARGDRAAERAEGSSGETRGSGCARRTRPLCSWTGCVSDAAEHLRQCPLIIIVCPFVKRGCTAVLPRAEMARHLKRCVADHLLLVSQALDASTEECRALQGEVEVLRRRCCMSYPDTAPTVPTDSSAGNSEPTVSVSSSSLHVAAANAAAVPGVDVVAATLAPALAITGIRSGGMTPMSMTALQEEVTMGGRSLPRVGGLFDHAASTAVDYTSPALSQPSPLPYQHPHRRSSTSAAQTNVRRHAATEDMLLVDPRRAPSGHEATTPMPADPTPQRAPSPLRQGTPQVSVSVANANAAAQTFALAAAAAALLPNRVSNAPSPAATLLGSGYAVDRFVWVIMDVTSLQEPCYSRPFTSHSLPWYVGIDATVASEQCGVYLFAEGHEHRVDFRVILYHGDPARDVVHVVRDWQEDYIGKGWGPLRFINRFTLEQDGFLVRGCLRVGIEVLSMPY</sequence>
<dbReference type="InterPro" id="IPR018957">
    <property type="entry name" value="Znf_C3HC4_RING-type"/>
</dbReference>
<gene>
    <name evidence="10" type="ORF">LSCM1_07294</name>
</gene>
<evidence type="ECO:0000259" key="8">
    <source>
        <dbReference type="PROSITE" id="PS50089"/>
    </source>
</evidence>
<keyword evidence="2" id="KW-0963">Cytoplasm</keyword>
<name>A0A836I0D9_9TRYP</name>
<comment type="caution">
    <text evidence="10">The sequence shown here is derived from an EMBL/GenBank/DDBJ whole genome shotgun (WGS) entry which is preliminary data.</text>
</comment>
<dbReference type="PROSITE" id="PS50089">
    <property type="entry name" value="ZF_RING_2"/>
    <property type="match status" value="1"/>
</dbReference>
<dbReference type="GO" id="GO:0005737">
    <property type="term" value="C:cytoplasm"/>
    <property type="evidence" value="ECO:0007669"/>
    <property type="project" value="UniProtKB-SubCell"/>
</dbReference>
<dbReference type="SUPFAM" id="SSF57850">
    <property type="entry name" value="RING/U-box"/>
    <property type="match status" value="1"/>
</dbReference>
<reference evidence="10 11" key="1">
    <citation type="submission" date="2021-03" db="EMBL/GenBank/DDBJ databases">
        <title>Leishmania (Mundinia) martiniquensis Genome sequencing and assembly.</title>
        <authorList>
            <person name="Almutairi H."/>
            <person name="Gatherer D."/>
        </authorList>
    </citation>
    <scope>NUCLEOTIDE SEQUENCE [LARGE SCALE GENOMIC DNA]</scope>
    <source>
        <strain evidence="10">LSCM1</strain>
    </source>
</reference>
<keyword evidence="4 6" id="KW-0863">Zinc-finger</keyword>
<evidence type="ECO:0000256" key="2">
    <source>
        <dbReference type="ARBA" id="ARBA00022490"/>
    </source>
</evidence>
<dbReference type="AlphaFoldDB" id="A0A836I0D9"/>